<dbReference type="GO" id="GO:0003723">
    <property type="term" value="F:RNA binding"/>
    <property type="evidence" value="ECO:0007669"/>
    <property type="project" value="InterPro"/>
</dbReference>
<keyword evidence="6" id="KW-1185">Reference proteome</keyword>
<feature type="repeat" description="PPR" evidence="3">
    <location>
        <begin position="334"/>
        <end position="368"/>
    </location>
</feature>
<dbReference type="PROSITE" id="PS51375">
    <property type="entry name" value="PPR"/>
    <property type="match status" value="3"/>
</dbReference>
<dbReference type="InterPro" id="IPR032867">
    <property type="entry name" value="DYW_dom"/>
</dbReference>
<feature type="domain" description="DYW" evidence="4">
    <location>
        <begin position="576"/>
        <end position="661"/>
    </location>
</feature>
<dbReference type="FunFam" id="1.25.40.10:FF:000344">
    <property type="entry name" value="Pentatricopeptide repeat-containing protein"/>
    <property type="match status" value="1"/>
</dbReference>
<accession>A0AAN7KE94</accession>
<comment type="similarity">
    <text evidence="1">Belongs to the PPR family. PCMP-H subfamily.</text>
</comment>
<dbReference type="Pfam" id="PF01535">
    <property type="entry name" value="PPR"/>
    <property type="match status" value="3"/>
</dbReference>
<dbReference type="EMBL" id="JAXQNO010000023">
    <property type="protein sequence ID" value="KAK4765510.1"/>
    <property type="molecule type" value="Genomic_DNA"/>
</dbReference>
<organism evidence="5 6">
    <name type="scientific">Trapa natans</name>
    <name type="common">Water chestnut</name>
    <dbReference type="NCBI Taxonomy" id="22666"/>
    <lineage>
        <taxon>Eukaryota</taxon>
        <taxon>Viridiplantae</taxon>
        <taxon>Streptophyta</taxon>
        <taxon>Embryophyta</taxon>
        <taxon>Tracheophyta</taxon>
        <taxon>Spermatophyta</taxon>
        <taxon>Magnoliopsida</taxon>
        <taxon>eudicotyledons</taxon>
        <taxon>Gunneridae</taxon>
        <taxon>Pentapetalae</taxon>
        <taxon>rosids</taxon>
        <taxon>malvids</taxon>
        <taxon>Myrtales</taxon>
        <taxon>Lythraceae</taxon>
        <taxon>Trapa</taxon>
    </lineage>
</organism>
<dbReference type="PANTHER" id="PTHR47926:SF511">
    <property type="entry name" value="PENTATRICOPEPTIDE REPEAT-CONTAINING PROTEIN"/>
    <property type="match status" value="1"/>
</dbReference>
<dbReference type="SUPFAM" id="SSF48452">
    <property type="entry name" value="TPR-like"/>
    <property type="match status" value="1"/>
</dbReference>
<dbReference type="GO" id="GO:0008270">
    <property type="term" value="F:zinc ion binding"/>
    <property type="evidence" value="ECO:0007669"/>
    <property type="project" value="InterPro"/>
</dbReference>
<name>A0AAN7KE94_TRANT</name>
<evidence type="ECO:0000313" key="5">
    <source>
        <dbReference type="EMBL" id="KAK4765510.1"/>
    </source>
</evidence>
<dbReference type="AlphaFoldDB" id="A0AAN7KE94"/>
<dbReference type="Gene3D" id="1.25.40.10">
    <property type="entry name" value="Tetratricopeptide repeat domain"/>
    <property type="match status" value="3"/>
</dbReference>
<evidence type="ECO:0000256" key="2">
    <source>
        <dbReference type="ARBA" id="ARBA00022737"/>
    </source>
</evidence>
<dbReference type="Pfam" id="PF14432">
    <property type="entry name" value="DYW_deaminase"/>
    <property type="match status" value="1"/>
</dbReference>
<dbReference type="Proteomes" id="UP001346149">
    <property type="component" value="Unassembled WGS sequence"/>
</dbReference>
<reference evidence="5 6" key="1">
    <citation type="journal article" date="2023" name="Hortic Res">
        <title>Pangenome of water caltrop reveals structural variations and asymmetric subgenome divergence after allopolyploidization.</title>
        <authorList>
            <person name="Zhang X."/>
            <person name="Chen Y."/>
            <person name="Wang L."/>
            <person name="Yuan Y."/>
            <person name="Fang M."/>
            <person name="Shi L."/>
            <person name="Lu R."/>
            <person name="Comes H.P."/>
            <person name="Ma Y."/>
            <person name="Chen Y."/>
            <person name="Huang G."/>
            <person name="Zhou Y."/>
            <person name="Zheng Z."/>
            <person name="Qiu Y."/>
        </authorList>
    </citation>
    <scope>NUCLEOTIDE SEQUENCE [LARGE SCALE GENOMIC DNA]</scope>
    <source>
        <strain evidence="5">F231</strain>
    </source>
</reference>
<gene>
    <name evidence="5" type="ORF">SAY86_026600</name>
</gene>
<comment type="caution">
    <text evidence="5">The sequence shown here is derived from an EMBL/GenBank/DDBJ whole genome shotgun (WGS) entry which is preliminary data.</text>
</comment>
<dbReference type="PANTHER" id="PTHR47926">
    <property type="entry name" value="PENTATRICOPEPTIDE REPEAT-CONTAINING PROTEIN"/>
    <property type="match status" value="1"/>
</dbReference>
<proteinExistence type="inferred from homology"/>
<dbReference type="Pfam" id="PF13041">
    <property type="entry name" value="PPR_2"/>
    <property type="match status" value="1"/>
</dbReference>
<evidence type="ECO:0000256" key="3">
    <source>
        <dbReference type="PROSITE-ProRule" id="PRU00708"/>
    </source>
</evidence>
<dbReference type="InterPro" id="IPR011990">
    <property type="entry name" value="TPR-like_helical_dom_sf"/>
</dbReference>
<dbReference type="GO" id="GO:0009451">
    <property type="term" value="P:RNA modification"/>
    <property type="evidence" value="ECO:0007669"/>
    <property type="project" value="InterPro"/>
</dbReference>
<protein>
    <recommendedName>
        <fullName evidence="4">DYW domain-containing protein</fullName>
    </recommendedName>
</protein>
<evidence type="ECO:0000259" key="4">
    <source>
        <dbReference type="Pfam" id="PF14432"/>
    </source>
</evidence>
<evidence type="ECO:0000313" key="6">
    <source>
        <dbReference type="Proteomes" id="UP001346149"/>
    </source>
</evidence>
<sequence>MESLPSSSPIHLPVPLVEQTLLENTNGPRPLRITPQENVQPLGRIRNSVIARKVFDEIPVSDSLPWNRRIETLLRNGEIRNAILTYEQMLLRGVRVDRHTLPRALATALAAGDFPLGKQVHGHALKLGHASDPYVVSSLIEMYGSLDCVESARWVFNKFPVRNPVSWSVLAKLYLAENKPKLAVDLFNKMVKLGSQIDSVSLGTVLVACGRMRSLHDGRYAHQIARKLGLEFDIFVSNSLLRMYIECGSLKDAQAFFSGMPGKDVISYTTLIQAHVKMGEFNDSLKLFQQMVSDGISPDPPSVSSVLPACGRITASKCGRELHCHLLRKELEFNPKVQNALMDMYMKSGFLEYALKVFGEMKEKDAVSWTVMVAGCSLHGEGNLGVHFFSGMEQDPRVDVDGLAYNAVLQACASSRMVGKGKYYFNQIRAPELGHCISMVSLLASSGLLDEATAFIEKWKLERTPEALRALLDGCRIHREDKLGKRVIDQLCDLQPLNPENYVLLLNWYAHFDKPDMARKYREMILDMGLKPRRAFSWIEHRNKVHAFGTGDVSHPRSQRLYWELEQLMEKARISADLDYSLHDVDEERECPLVGHSEMLAVAFGLVSKESGGAIRVTKNHRICHGCHGALKAISRLKGREVIVKDTRCFHHFRGGFCSCEVPSL</sequence>
<feature type="repeat" description="PPR" evidence="3">
    <location>
        <begin position="163"/>
        <end position="197"/>
    </location>
</feature>
<dbReference type="NCBIfam" id="TIGR00756">
    <property type="entry name" value="PPR"/>
    <property type="match status" value="2"/>
</dbReference>
<dbReference type="InterPro" id="IPR002885">
    <property type="entry name" value="PPR_rpt"/>
</dbReference>
<evidence type="ECO:0000256" key="1">
    <source>
        <dbReference type="ARBA" id="ARBA00006643"/>
    </source>
</evidence>
<dbReference type="InterPro" id="IPR046960">
    <property type="entry name" value="PPR_At4g14850-like_plant"/>
</dbReference>
<dbReference type="FunFam" id="1.25.40.10:FF:000242">
    <property type="entry name" value="Pentatricopeptide repeat-containing protein"/>
    <property type="match status" value="1"/>
</dbReference>
<feature type="repeat" description="PPR" evidence="3">
    <location>
        <begin position="264"/>
        <end position="298"/>
    </location>
</feature>
<keyword evidence="2" id="KW-0677">Repeat</keyword>